<keyword evidence="5" id="KW-1185">Reference proteome</keyword>
<dbReference type="Pfam" id="PF14908">
    <property type="entry name" value="HU-CCDC81_euk_1"/>
    <property type="match status" value="1"/>
</dbReference>
<evidence type="ECO:0000259" key="2">
    <source>
        <dbReference type="Pfam" id="PF14908"/>
    </source>
</evidence>
<sequence>MNAATLTREALFERVLQEAKGGTKGTATARRAKALMLQGVTIGKLELVWQRIGASIADALRLDKSVHIPQIGRFGPNKADNNRPCFVLAESFARAHDLDASLRKPVQFGVLADLNISKLCIETRLPKDEVRAIVTTLFSCLGQALEDRAQAVHAELTGVGVFHGDHGRLQFSFGASPATARRLRSRRSARLDGSIQEDDDARSVASFQREAPASARSLCLTGRSGLEQESGQDDEGSRATEDKSISVPRLDLLARPSARLYTIADEEKGQDALDIAAAETFFPTGHGDQDEGDGDDHSELYAPSIDTWESSTDASGPIVYPTFYHRERRSDPLHTSVEERQQRRAQKMMTITHAEFKRITEELKDELAKCEQQDLDIARRNEMSEMAYRDKLVQMKREQLDLNEFLIKQAQERRDRDRAERVDLLGSGKIIAEEGPTAFPVEGDPDYEGAARTKQLLKNALRAQIRDKTRRQREERAHNVAEERLLIDSNIKLLRNERVKESKRRTRKRRDLQEHWRRQNEIAGMQRMLTEAKNGKIIAHTQSEAGLLTVRSVTGSARNSVSSLDLV</sequence>
<gene>
    <name evidence="4" type="ORF">FCC1311_079502</name>
</gene>
<dbReference type="Pfam" id="PF18289">
    <property type="entry name" value="HU-CCDC81_euk_2"/>
    <property type="match status" value="1"/>
</dbReference>
<comment type="caution">
    <text evidence="4">The sequence shown here is derived from an EMBL/GenBank/DDBJ whole genome shotgun (WGS) entry which is preliminary data.</text>
</comment>
<dbReference type="PANTHER" id="PTHR14362:SF2">
    <property type="entry name" value="COILED-COIL DOMAIN-CONTAINING PROTEIN 81"/>
    <property type="match status" value="1"/>
</dbReference>
<proteinExistence type="predicted"/>
<dbReference type="PANTHER" id="PTHR14362">
    <property type="entry name" value="COILED-COIL DOMAIN-CONTAINING PROTEIN 81"/>
    <property type="match status" value="1"/>
</dbReference>
<dbReference type="EMBL" id="BEYU01000104">
    <property type="protein sequence ID" value="GBG31725.1"/>
    <property type="molecule type" value="Genomic_DNA"/>
</dbReference>
<reference evidence="4 5" key="1">
    <citation type="submission" date="2017-12" db="EMBL/GenBank/DDBJ databases">
        <title>Sequencing, de novo assembly and annotation of complete genome of a new Thraustochytrid species, strain FCC1311.</title>
        <authorList>
            <person name="Sedici K."/>
            <person name="Godart F."/>
            <person name="Aiese Cigliano R."/>
            <person name="Sanseverino W."/>
            <person name="Barakat M."/>
            <person name="Ortet P."/>
            <person name="Marechal E."/>
            <person name="Cagnac O."/>
            <person name="Amato A."/>
        </authorList>
    </citation>
    <scope>NUCLEOTIDE SEQUENCE [LARGE SCALE GENOMIC DNA]</scope>
</reference>
<dbReference type="InParanoid" id="A0A2R5GM71"/>
<dbReference type="InterPro" id="IPR028034">
    <property type="entry name" value="HU-CCDC81"/>
</dbReference>
<organism evidence="4 5">
    <name type="scientific">Hondaea fermentalgiana</name>
    <dbReference type="NCBI Taxonomy" id="2315210"/>
    <lineage>
        <taxon>Eukaryota</taxon>
        <taxon>Sar</taxon>
        <taxon>Stramenopiles</taxon>
        <taxon>Bigyra</taxon>
        <taxon>Labyrinthulomycetes</taxon>
        <taxon>Thraustochytrida</taxon>
        <taxon>Thraustochytriidae</taxon>
        <taxon>Hondaea</taxon>
    </lineage>
</organism>
<evidence type="ECO:0000259" key="3">
    <source>
        <dbReference type="Pfam" id="PF18289"/>
    </source>
</evidence>
<feature type="domain" description="CCDC81 HU" evidence="3">
    <location>
        <begin position="112"/>
        <end position="173"/>
    </location>
</feature>
<dbReference type="GO" id="GO:0005815">
    <property type="term" value="C:microtubule organizing center"/>
    <property type="evidence" value="ECO:0007669"/>
    <property type="project" value="TreeGrafter"/>
</dbReference>
<evidence type="ECO:0000313" key="5">
    <source>
        <dbReference type="Proteomes" id="UP000241890"/>
    </source>
</evidence>
<feature type="region of interest" description="Disordered" evidence="1">
    <location>
        <begin position="187"/>
        <end position="244"/>
    </location>
</feature>
<protein>
    <submittedName>
        <fullName evidence="4">Uncharacterized protein</fullName>
    </submittedName>
</protein>
<accession>A0A2R5GM71</accession>
<name>A0A2R5GM71_9STRA</name>
<dbReference type="InterPro" id="IPR040673">
    <property type="entry name" value="CCDC81_HU_dom_2"/>
</dbReference>
<feature type="compositionally biased region" description="Basic and acidic residues" evidence="1">
    <location>
        <begin position="235"/>
        <end position="244"/>
    </location>
</feature>
<evidence type="ECO:0000313" key="4">
    <source>
        <dbReference type="EMBL" id="GBG31725.1"/>
    </source>
</evidence>
<dbReference type="Proteomes" id="UP000241890">
    <property type="component" value="Unassembled WGS sequence"/>
</dbReference>
<feature type="domain" description="CCDC81 HU" evidence="2">
    <location>
        <begin position="41"/>
        <end position="98"/>
    </location>
</feature>
<evidence type="ECO:0000256" key="1">
    <source>
        <dbReference type="SAM" id="MobiDB-lite"/>
    </source>
</evidence>
<dbReference type="InterPro" id="IPR026295">
    <property type="entry name" value="CCD81"/>
</dbReference>
<dbReference type="AlphaFoldDB" id="A0A2R5GM71"/>